<evidence type="ECO:0000256" key="4">
    <source>
        <dbReference type="ARBA" id="ARBA00023004"/>
    </source>
</evidence>
<dbReference type="InterPro" id="IPR050377">
    <property type="entry name" value="Radical_SAM_PqqE_MftC-like"/>
</dbReference>
<dbReference type="Gene3D" id="3.20.20.70">
    <property type="entry name" value="Aldolase class I"/>
    <property type="match status" value="1"/>
</dbReference>
<evidence type="ECO:0000256" key="2">
    <source>
        <dbReference type="ARBA" id="ARBA00022691"/>
    </source>
</evidence>
<dbReference type="EMBL" id="FXUB01000002">
    <property type="protein sequence ID" value="SMP11597.1"/>
    <property type="molecule type" value="Genomic_DNA"/>
</dbReference>
<comment type="caution">
    <text evidence="7">The sequence shown here is derived from an EMBL/GenBank/DDBJ whole genome shotgun (WGS) entry which is preliminary data.</text>
</comment>
<dbReference type="Proteomes" id="UP001157911">
    <property type="component" value="Unassembled WGS sequence"/>
</dbReference>
<dbReference type="CDD" id="cd01335">
    <property type="entry name" value="Radical_SAM"/>
    <property type="match status" value="1"/>
</dbReference>
<evidence type="ECO:0000313" key="8">
    <source>
        <dbReference type="Proteomes" id="UP001157911"/>
    </source>
</evidence>
<organism evidence="7 8">
    <name type="scientific">Desulfurobacterium pacificum</name>
    <dbReference type="NCBI Taxonomy" id="240166"/>
    <lineage>
        <taxon>Bacteria</taxon>
        <taxon>Pseudomonadati</taxon>
        <taxon>Aquificota</taxon>
        <taxon>Aquificia</taxon>
        <taxon>Desulfurobacteriales</taxon>
        <taxon>Desulfurobacteriaceae</taxon>
        <taxon>Desulfurobacterium</taxon>
    </lineage>
</organism>
<proteinExistence type="predicted"/>
<dbReference type="GO" id="GO:0016829">
    <property type="term" value="F:lyase activity"/>
    <property type="evidence" value="ECO:0007669"/>
    <property type="project" value="UniProtKB-KW"/>
</dbReference>
<keyword evidence="7" id="KW-0670">Pyruvate</keyword>
<dbReference type="RefSeq" id="WP_283400419.1">
    <property type="nucleotide sequence ID" value="NZ_FXUB01000002.1"/>
</dbReference>
<dbReference type="InterPro" id="IPR007197">
    <property type="entry name" value="rSAM"/>
</dbReference>
<accession>A0ABY1NJT3</accession>
<dbReference type="SUPFAM" id="SSF102114">
    <property type="entry name" value="Radical SAM enzymes"/>
    <property type="match status" value="1"/>
</dbReference>
<comment type="cofactor">
    <cofactor evidence="1">
        <name>[4Fe-4S] cluster</name>
        <dbReference type="ChEBI" id="CHEBI:49883"/>
    </cofactor>
</comment>
<feature type="domain" description="Radical SAM core" evidence="6">
    <location>
        <begin position="18"/>
        <end position="218"/>
    </location>
</feature>
<dbReference type="InterPro" id="IPR058240">
    <property type="entry name" value="rSAM_sf"/>
</dbReference>
<evidence type="ECO:0000313" key="7">
    <source>
        <dbReference type="EMBL" id="SMP11597.1"/>
    </source>
</evidence>
<evidence type="ECO:0000256" key="5">
    <source>
        <dbReference type="ARBA" id="ARBA00023014"/>
    </source>
</evidence>
<evidence type="ECO:0000256" key="1">
    <source>
        <dbReference type="ARBA" id="ARBA00001966"/>
    </source>
</evidence>
<dbReference type="Pfam" id="PF04055">
    <property type="entry name" value="Radical_SAM"/>
    <property type="match status" value="1"/>
</dbReference>
<protein>
    <submittedName>
        <fullName evidence="7">Pyruvate formate lyase activating enzyme</fullName>
    </submittedName>
</protein>
<keyword evidence="4" id="KW-0408">Iron</keyword>
<keyword evidence="7" id="KW-0456">Lyase</keyword>
<dbReference type="SFLD" id="SFLDS00029">
    <property type="entry name" value="Radical_SAM"/>
    <property type="match status" value="1"/>
</dbReference>
<dbReference type="InterPro" id="IPR013785">
    <property type="entry name" value="Aldolase_TIM"/>
</dbReference>
<sequence>MKFSPFLKVEVPITFKDQPGVQSALFYTDIRVCNLNCYHCHNRSSYRGNGEKYTYEELSEKLEMLKLLGVELIIISGGEPTLEKDLKEGLRFLKEKGFKVRIDTNGTNPEVVKEIIEEKLTDGFAVDIKFPLLEEYAPTQLKRFKTILYSTEDVPDEKLYEYVQRVKKTKQIVEESKLPYNVFRTVRYPLLTESELRFISENVKSIPHQINPFYPVEE</sequence>
<reference evidence="7 8" key="1">
    <citation type="submission" date="2017-05" db="EMBL/GenBank/DDBJ databases">
        <authorList>
            <person name="Varghese N."/>
            <person name="Submissions S."/>
        </authorList>
    </citation>
    <scope>NUCLEOTIDE SEQUENCE [LARGE SCALE GENOMIC DNA]</scope>
    <source>
        <strain evidence="7 8">DSM 15522</strain>
    </source>
</reference>
<evidence type="ECO:0000256" key="3">
    <source>
        <dbReference type="ARBA" id="ARBA00022723"/>
    </source>
</evidence>
<dbReference type="PROSITE" id="PS51918">
    <property type="entry name" value="RADICAL_SAM"/>
    <property type="match status" value="1"/>
</dbReference>
<keyword evidence="2" id="KW-0949">S-adenosyl-L-methionine</keyword>
<keyword evidence="8" id="KW-1185">Reference proteome</keyword>
<name>A0ABY1NJT3_9BACT</name>
<keyword evidence="3" id="KW-0479">Metal-binding</keyword>
<evidence type="ECO:0000259" key="6">
    <source>
        <dbReference type="PROSITE" id="PS51918"/>
    </source>
</evidence>
<gene>
    <name evidence="7" type="ORF">SAMN06265339_0938</name>
</gene>
<keyword evidence="5" id="KW-0411">Iron-sulfur</keyword>
<dbReference type="PANTHER" id="PTHR11228:SF27">
    <property type="entry name" value="GLYCYL-RADICAL ENZYME ACTIVATING ENZYME MJ1227-RELATED"/>
    <property type="match status" value="1"/>
</dbReference>
<dbReference type="PANTHER" id="PTHR11228">
    <property type="entry name" value="RADICAL SAM DOMAIN PROTEIN"/>
    <property type="match status" value="1"/>
</dbReference>